<organism evidence="2 3">
    <name type="scientific">Candidatus Iainarchaeum sp</name>
    <dbReference type="NCBI Taxonomy" id="3101447"/>
    <lineage>
        <taxon>Archaea</taxon>
        <taxon>Candidatus Iainarchaeota</taxon>
        <taxon>Candidatus Iainarchaeia</taxon>
        <taxon>Candidatus Iainarchaeales</taxon>
        <taxon>Candidatus Iainarchaeaceae</taxon>
        <taxon>Candidatus Iainarchaeum</taxon>
    </lineage>
</organism>
<evidence type="ECO:0000259" key="1">
    <source>
        <dbReference type="Pfam" id="PF01935"/>
    </source>
</evidence>
<name>A0A497JKH7_9ARCH</name>
<reference evidence="2 3" key="1">
    <citation type="submission" date="2018-06" db="EMBL/GenBank/DDBJ databases">
        <title>Extensive metabolic versatility and redundancy in microbially diverse, dynamic hydrothermal sediments.</title>
        <authorList>
            <person name="Dombrowski N."/>
            <person name="Teske A."/>
            <person name="Baker B.J."/>
        </authorList>
    </citation>
    <scope>NUCLEOTIDE SEQUENCE [LARGE SCALE GENOMIC DNA]</scope>
    <source>
        <strain evidence="2">B51_G17</strain>
    </source>
</reference>
<evidence type="ECO:0000313" key="2">
    <source>
        <dbReference type="EMBL" id="RLG70465.1"/>
    </source>
</evidence>
<dbReference type="Proteomes" id="UP000278031">
    <property type="component" value="Unassembled WGS sequence"/>
</dbReference>
<proteinExistence type="predicted"/>
<dbReference type="AlphaFoldDB" id="A0A497JKH7"/>
<dbReference type="InterPro" id="IPR027417">
    <property type="entry name" value="P-loop_NTPase"/>
</dbReference>
<comment type="caution">
    <text evidence="2">The sequence shown here is derived from an EMBL/GenBank/DDBJ whole genome shotgun (WGS) entry which is preliminary data.</text>
</comment>
<dbReference type="EMBL" id="QMWP01000059">
    <property type="protein sequence ID" value="RLG70465.1"/>
    <property type="molecule type" value="Genomic_DNA"/>
</dbReference>
<sequence length="296" mass="33739">MNHRLGGRRGRGFMKAIDVLREILTDKRHLLILGQTRAGKTTVSKKLVSLALKLGFTVYIVDWRNEYKIDGIVSLPFILPKKTLPSLLSAIVAEESRTAGSLTWLALDNIVDKIKTFEDLINSLLLQATDRDLRLGAIAALARLKPLHALNPDFYEHFERLPSGRWNLSFLDFYTKKNIANLISAALYEALRLDNASGRNTILVLEESHHYLPATQLLREGAFYNVKLVEIRQTPPEDQDLILNSNLIVFNLGVLARKIVLQYAWEPRILKLREHEFAVYSCKRRKWLGPFSLNGV</sequence>
<accession>A0A497JKH7</accession>
<dbReference type="SUPFAM" id="SSF52540">
    <property type="entry name" value="P-loop containing nucleoside triphosphate hydrolases"/>
    <property type="match status" value="1"/>
</dbReference>
<evidence type="ECO:0000313" key="3">
    <source>
        <dbReference type="Proteomes" id="UP000278031"/>
    </source>
</evidence>
<dbReference type="Gene3D" id="3.40.50.300">
    <property type="entry name" value="P-loop containing nucleotide triphosphate hydrolases"/>
    <property type="match status" value="1"/>
</dbReference>
<dbReference type="InterPro" id="IPR002789">
    <property type="entry name" value="HerA_central"/>
</dbReference>
<dbReference type="Pfam" id="PF01935">
    <property type="entry name" value="DUF87"/>
    <property type="match status" value="1"/>
</dbReference>
<gene>
    <name evidence="2" type="ORF">DRO04_01870</name>
</gene>
<feature type="domain" description="Helicase HerA central" evidence="1">
    <location>
        <begin position="27"/>
        <end position="68"/>
    </location>
</feature>
<protein>
    <recommendedName>
        <fullName evidence="1">Helicase HerA central domain-containing protein</fullName>
    </recommendedName>
</protein>